<keyword evidence="5" id="KW-1185">Reference proteome</keyword>
<dbReference type="Pfam" id="PF17170">
    <property type="entry name" value="DUF5128"/>
    <property type="match status" value="1"/>
</dbReference>
<feature type="repeat" description="NHL" evidence="2">
    <location>
        <begin position="114"/>
        <end position="157"/>
    </location>
</feature>
<dbReference type="CDD" id="cd14256">
    <property type="entry name" value="Dockerin_I"/>
    <property type="match status" value="1"/>
</dbReference>
<dbReference type="InterPro" id="IPR036439">
    <property type="entry name" value="Dockerin_dom_sf"/>
</dbReference>
<evidence type="ECO:0000256" key="1">
    <source>
        <dbReference type="ARBA" id="ARBA00022737"/>
    </source>
</evidence>
<feature type="repeat" description="NHL" evidence="2">
    <location>
        <begin position="164"/>
        <end position="205"/>
    </location>
</feature>
<protein>
    <submittedName>
        <fullName evidence="4">6-bladed beta-propeller</fullName>
    </submittedName>
</protein>
<dbReference type="Gene3D" id="1.10.1330.10">
    <property type="entry name" value="Dockerin domain"/>
    <property type="match status" value="1"/>
</dbReference>
<feature type="signal peptide" evidence="3">
    <location>
        <begin position="1"/>
        <end position="29"/>
    </location>
</feature>
<evidence type="ECO:0000313" key="4">
    <source>
        <dbReference type="EMBL" id="MBT0652288.1"/>
    </source>
</evidence>
<reference evidence="4 5" key="1">
    <citation type="submission" date="2021-05" db="EMBL/GenBank/DDBJ databases">
        <title>The draft genome of Geobacter luticola JCM 17780.</title>
        <authorList>
            <person name="Xu Z."/>
            <person name="Masuda Y."/>
            <person name="Itoh H."/>
            <person name="Senoo K."/>
        </authorList>
    </citation>
    <scope>NUCLEOTIDE SEQUENCE [LARGE SCALE GENOMIC DNA]</scope>
    <source>
        <strain evidence="4 5">JCM 17780</strain>
    </source>
</reference>
<dbReference type="Gene3D" id="2.120.10.30">
    <property type="entry name" value="TolB, C-terminal domain"/>
    <property type="match status" value="3"/>
</dbReference>
<comment type="caution">
    <text evidence="4">The sequence shown here is derived from an EMBL/GenBank/DDBJ whole genome shotgun (WGS) entry which is preliminary data.</text>
</comment>
<dbReference type="NCBIfam" id="NF033510">
    <property type="entry name" value="Ca_tandemer"/>
    <property type="match status" value="3"/>
</dbReference>
<dbReference type="PANTHER" id="PTHR24104:SF25">
    <property type="entry name" value="PROTEIN LIN-41"/>
    <property type="match status" value="1"/>
</dbReference>
<dbReference type="InterPro" id="IPR013783">
    <property type="entry name" value="Ig-like_fold"/>
</dbReference>
<dbReference type="Pfam" id="PF09136">
    <property type="entry name" value="Glucodextran_B"/>
    <property type="match status" value="3"/>
</dbReference>
<sequence>MLTRLYTMLVIAVIMPAVLVISLTSTSSAATVPVVTVLSPVTRNVSSPVRIVLDQQGNYYVTDPRAGGVSKFNTYGRLMKSIPTPLPPLGVALNDQGNLVVTQGSYVVVLDQNGAELGRLGSGAGQFKKANGIAIDGNGYIYVVDSLDDNVKVFTGDGQYVKAIGSTGTAVGQFTMPTAIAYEKKANQIVVTDTLNGRVQFFNASTHVAEKSIGKLGANALQFSSPQGISFEYDATGTASRMYVVDTFQSTVQVIDPAGAGTFLAFISSFGTANGQLVVPGDVAYDPLNKRLIVTNGYGYLTMFGIDGGTNPAKTTPPVLAIDPVAANVSTSNITISGTVEASSTVAVATGSTAVASAVAYTSATTWTCDITGLLPGSNVITVTATDGAGNTASQTATVVYTLPAPSLTLNAGLPTLVRDASLTMSGSVEADATVTVSNTTTGTTEAATIAGTAWSYTATLAAGVNNITVTAQKPGSSPAVISTSVTLDAVAPVLAVSALPTGSYTSTQTQNISGTVSDANLDSVTVNGQPVVVTNGTFSTSVTLVTGANTVNVAASDLLGNTSSDTRTIYFDAATPVIIVASPADNAMTNATTLTVSGSVDKAATVTVAGKAAKVDGSNNWTANLELLAGQNTITITAVDLYGNTSTLKRTVTLDAANPVLAITSPSQDLTTKKPNVVLAGTVSDSSEVALSSSVNGVITPLVAVAGTYSFNVDFTAEGTYPVQVIATDAAGNSTTTTRTITYDKTPPKLTVNKSSAYQPARLSGTVEPDATVQVKEGEVVLATAAISDAAWSVDLGTATYDPAALRIFAYDAAGNSTALGLTYQFPDGDVDGNGTVTMADALTSIRLVVNNGTPTAAQLAHGDIGPLVNGKPNPNGTIDLVDALLILRKAVGLKSWDLP</sequence>
<feature type="chain" id="PRO_5045364260" evidence="3">
    <location>
        <begin position="30"/>
        <end position="901"/>
    </location>
</feature>
<evidence type="ECO:0000256" key="2">
    <source>
        <dbReference type="PROSITE-ProRule" id="PRU00504"/>
    </source>
</evidence>
<proteinExistence type="predicted"/>
<organism evidence="4 5">
    <name type="scientific">Geomobilimonas luticola</name>
    <dbReference type="NCBI Taxonomy" id="1114878"/>
    <lineage>
        <taxon>Bacteria</taxon>
        <taxon>Pseudomonadati</taxon>
        <taxon>Thermodesulfobacteriota</taxon>
        <taxon>Desulfuromonadia</taxon>
        <taxon>Geobacterales</taxon>
        <taxon>Geobacteraceae</taxon>
        <taxon>Geomobilimonas</taxon>
    </lineage>
</organism>
<gene>
    <name evidence="4" type="ORF">KI810_04415</name>
</gene>
<dbReference type="SUPFAM" id="SSF63446">
    <property type="entry name" value="Type I dockerin domain"/>
    <property type="match status" value="1"/>
</dbReference>
<dbReference type="Proteomes" id="UP000756860">
    <property type="component" value="Unassembled WGS sequence"/>
</dbReference>
<evidence type="ECO:0000256" key="3">
    <source>
        <dbReference type="SAM" id="SignalP"/>
    </source>
</evidence>
<dbReference type="PANTHER" id="PTHR24104">
    <property type="entry name" value="E3 UBIQUITIN-PROTEIN LIGASE NHLRC1-RELATED"/>
    <property type="match status" value="1"/>
</dbReference>
<dbReference type="Gene3D" id="2.60.40.10">
    <property type="entry name" value="Immunoglobulins"/>
    <property type="match status" value="6"/>
</dbReference>
<dbReference type="SUPFAM" id="SSF63829">
    <property type="entry name" value="Calcium-dependent phosphotriesterase"/>
    <property type="match status" value="1"/>
</dbReference>
<accession>A0ABS5SA84</accession>
<evidence type="ECO:0000313" key="5">
    <source>
        <dbReference type="Proteomes" id="UP000756860"/>
    </source>
</evidence>
<dbReference type="InterPro" id="IPR011042">
    <property type="entry name" value="6-blade_b-propeller_TolB-like"/>
</dbReference>
<dbReference type="InterPro" id="IPR050952">
    <property type="entry name" value="TRIM-NHL_E3_ligases"/>
</dbReference>
<name>A0ABS5SA84_9BACT</name>
<dbReference type="EMBL" id="JAHCVK010000001">
    <property type="protein sequence ID" value="MBT0652288.1"/>
    <property type="molecule type" value="Genomic_DNA"/>
</dbReference>
<keyword evidence="3" id="KW-0732">Signal</keyword>
<keyword evidence="1" id="KW-0677">Repeat</keyword>
<dbReference type="RefSeq" id="WP_214174239.1">
    <property type="nucleotide sequence ID" value="NZ_JAHCVK010000001.1"/>
</dbReference>
<dbReference type="PROSITE" id="PS51125">
    <property type="entry name" value="NHL"/>
    <property type="match status" value="2"/>
</dbReference>
<dbReference type="InterPro" id="IPR001258">
    <property type="entry name" value="NHL_repeat"/>
</dbReference>